<dbReference type="Gene3D" id="2.20.230.10">
    <property type="entry name" value="Resuscitation-promoting factor rpfb"/>
    <property type="match status" value="2"/>
</dbReference>
<evidence type="ECO:0000313" key="4">
    <source>
        <dbReference type="Proteomes" id="UP001069047"/>
    </source>
</evidence>
<evidence type="ECO:0000313" key="3">
    <source>
        <dbReference type="EMBL" id="MCY3086818.1"/>
    </source>
</evidence>
<protein>
    <submittedName>
        <fullName evidence="3">G5 domain-containing protein</fullName>
    </submittedName>
</protein>
<dbReference type="InterPro" id="IPR011098">
    <property type="entry name" value="G5_dom"/>
</dbReference>
<accession>A0A9Q4H2I2</accession>
<evidence type="ECO:0000259" key="2">
    <source>
        <dbReference type="PROSITE" id="PS51109"/>
    </source>
</evidence>
<feature type="domain" description="G5" evidence="2">
    <location>
        <begin position="32"/>
        <end position="113"/>
    </location>
</feature>
<gene>
    <name evidence="3" type="ORF">ODY61_01660</name>
</gene>
<proteinExistence type="predicted"/>
<comment type="caution">
    <text evidence="3">The sequence shown here is derived from an EMBL/GenBank/DDBJ whole genome shotgun (WGS) entry which is preliminary data.</text>
</comment>
<sequence length="399" mass="45712">MKVSKKFYYTQEREVHLNPSTPTHNLNFQLVRKPGVWKDKSRTEKIPVTRKTVEDKNVRPDDSAVTRQGSVGEQTYYWQEEYIDGEFTGETRNHSNQVTTPMVQEIYTKGTAHVMWVEQVERTEWLPFTTVRQPDSNMYEGETRTEQGYEGRKDYIQSYEFMNGSKTGRSRNPRSEVIYPAKNTIIYYGTKKRSILGTAYGSESGRWFQTWEEQPSADTPYIVSANVDTSQVTDNVYRHGIYGKDLLCPASDLPAGAFGGELYSSTYDRGLSIGDDMGTLKYRLYVEEMEIVGNILSFLPVKGLMFYYQPWITRPDPDKFYLIEFIGGTNISKYASFYAYGSGMPSGLYDSKDYGDSYNNKIIEKGSNLMASGYDEGLSYNTSTTYPSYTLHVYELRGA</sequence>
<reference evidence="3" key="1">
    <citation type="submission" date="2022-09" db="EMBL/GenBank/DDBJ databases">
        <title>Aerococcus urinae taxonomy study.</title>
        <authorList>
            <person name="Christensen J."/>
            <person name="Senneby E."/>
        </authorList>
    </citation>
    <scope>NUCLEOTIDE SEQUENCE</scope>
    <source>
        <strain evidence="3">LUND-41-B12</strain>
    </source>
</reference>
<dbReference type="SMART" id="SM01208">
    <property type="entry name" value="G5"/>
    <property type="match status" value="2"/>
</dbReference>
<dbReference type="AlphaFoldDB" id="A0A9Q4H2I2"/>
<dbReference type="EMBL" id="JAOTMY010000001">
    <property type="protein sequence ID" value="MCY3086818.1"/>
    <property type="molecule type" value="Genomic_DNA"/>
</dbReference>
<dbReference type="RefSeq" id="WP_258113487.1">
    <property type="nucleotide sequence ID" value="NZ_CAJHLJ010000013.1"/>
</dbReference>
<dbReference type="PROSITE" id="PS51109">
    <property type="entry name" value="G5"/>
    <property type="match status" value="2"/>
</dbReference>
<keyword evidence="1" id="KW-0732">Signal</keyword>
<evidence type="ECO:0000256" key="1">
    <source>
        <dbReference type="ARBA" id="ARBA00022729"/>
    </source>
</evidence>
<feature type="domain" description="G5" evidence="2">
    <location>
        <begin position="111"/>
        <end position="192"/>
    </location>
</feature>
<name>A0A9Q4H2I2_9LACT</name>
<dbReference type="Pfam" id="PF07501">
    <property type="entry name" value="G5"/>
    <property type="match status" value="2"/>
</dbReference>
<organism evidence="3 4">
    <name type="scientific">Aerococcus mictus</name>
    <dbReference type="NCBI Taxonomy" id="2976810"/>
    <lineage>
        <taxon>Bacteria</taxon>
        <taxon>Bacillati</taxon>
        <taxon>Bacillota</taxon>
        <taxon>Bacilli</taxon>
        <taxon>Lactobacillales</taxon>
        <taxon>Aerococcaceae</taxon>
        <taxon>Aerococcus</taxon>
    </lineage>
</organism>
<dbReference type="Proteomes" id="UP001069047">
    <property type="component" value="Unassembled WGS sequence"/>
</dbReference>